<gene>
    <name evidence="2" type="ORF">Csa_6G239670</name>
</gene>
<protein>
    <submittedName>
        <fullName evidence="2">Uncharacterized protein</fullName>
    </submittedName>
</protein>
<dbReference type="Gramene" id="KGN47268">
    <property type="protein sequence ID" value="KGN47268"/>
    <property type="gene ID" value="Csa_6G239670"/>
</dbReference>
<reference evidence="2 3" key="4">
    <citation type="journal article" date="2011" name="BMC Genomics">
        <title>RNA-Seq improves annotation of protein-coding genes in the cucumber genome.</title>
        <authorList>
            <person name="Li Z."/>
            <person name="Zhang Z."/>
            <person name="Yan P."/>
            <person name="Huang S."/>
            <person name="Fei Z."/>
            <person name="Lin K."/>
        </authorList>
    </citation>
    <scope>NUCLEOTIDE SEQUENCE [LARGE SCALE GENOMIC DNA]</scope>
    <source>
        <strain evidence="3">cv. 9930</strain>
    </source>
</reference>
<evidence type="ECO:0000313" key="3">
    <source>
        <dbReference type="Proteomes" id="UP000029981"/>
    </source>
</evidence>
<reference evidence="2 3" key="1">
    <citation type="journal article" date="2009" name="Nat. Genet.">
        <title>The genome of the cucumber, Cucumis sativus L.</title>
        <authorList>
            <person name="Huang S."/>
            <person name="Li R."/>
            <person name="Zhang Z."/>
            <person name="Li L."/>
            <person name="Gu X."/>
            <person name="Fan W."/>
            <person name="Lucas W.J."/>
            <person name="Wang X."/>
            <person name="Xie B."/>
            <person name="Ni P."/>
            <person name="Ren Y."/>
            <person name="Zhu H."/>
            <person name="Li J."/>
            <person name="Lin K."/>
            <person name="Jin W."/>
            <person name="Fei Z."/>
            <person name="Li G."/>
            <person name="Staub J."/>
            <person name="Kilian A."/>
            <person name="van der Vossen E.A."/>
            <person name="Wu Y."/>
            <person name="Guo J."/>
            <person name="He J."/>
            <person name="Jia Z."/>
            <person name="Ren Y."/>
            <person name="Tian G."/>
            <person name="Lu Y."/>
            <person name="Ruan J."/>
            <person name="Qian W."/>
            <person name="Wang M."/>
            <person name="Huang Q."/>
            <person name="Li B."/>
            <person name="Xuan Z."/>
            <person name="Cao J."/>
            <person name="Asan"/>
            <person name="Wu Z."/>
            <person name="Zhang J."/>
            <person name="Cai Q."/>
            <person name="Bai Y."/>
            <person name="Zhao B."/>
            <person name="Han Y."/>
            <person name="Li Y."/>
            <person name="Li X."/>
            <person name="Wang S."/>
            <person name="Shi Q."/>
            <person name="Liu S."/>
            <person name="Cho W.K."/>
            <person name="Kim J.Y."/>
            <person name="Xu Y."/>
            <person name="Heller-Uszynska K."/>
            <person name="Miao H."/>
            <person name="Cheng Z."/>
            <person name="Zhang S."/>
            <person name="Wu J."/>
            <person name="Yang Y."/>
            <person name="Kang H."/>
            <person name="Li M."/>
            <person name="Liang H."/>
            <person name="Ren X."/>
            <person name="Shi Z."/>
            <person name="Wen M."/>
            <person name="Jian M."/>
            <person name="Yang H."/>
            <person name="Zhang G."/>
            <person name="Yang Z."/>
            <person name="Chen R."/>
            <person name="Liu S."/>
            <person name="Li J."/>
            <person name="Ma L."/>
            <person name="Liu H."/>
            <person name="Zhou Y."/>
            <person name="Zhao J."/>
            <person name="Fang X."/>
            <person name="Li G."/>
            <person name="Fang L."/>
            <person name="Li Y."/>
            <person name="Liu D."/>
            <person name="Zheng H."/>
            <person name="Zhang Y."/>
            <person name="Qin N."/>
            <person name="Li Z."/>
            <person name="Yang G."/>
            <person name="Yang S."/>
            <person name="Bolund L."/>
            <person name="Kristiansen K."/>
            <person name="Zheng H."/>
            <person name="Li S."/>
            <person name="Zhang X."/>
            <person name="Yang H."/>
            <person name="Wang J."/>
            <person name="Sun R."/>
            <person name="Zhang B."/>
            <person name="Jiang S."/>
            <person name="Wang J."/>
            <person name="Du Y."/>
            <person name="Li S."/>
        </authorList>
    </citation>
    <scope>NUCLEOTIDE SEQUENCE [LARGE SCALE GENOMIC DNA]</scope>
    <source>
        <strain evidence="3">cv. 9930</strain>
    </source>
</reference>
<feature type="region of interest" description="Disordered" evidence="1">
    <location>
        <begin position="1"/>
        <end position="96"/>
    </location>
</feature>
<evidence type="ECO:0000313" key="2">
    <source>
        <dbReference type="EMBL" id="KGN47268.1"/>
    </source>
</evidence>
<reference evidence="2 3" key="3">
    <citation type="journal article" date="2010" name="BMC Genomics">
        <title>Transcriptome sequencing and comparative analysis of cucumber flowers with different sex types.</title>
        <authorList>
            <person name="Guo S."/>
            <person name="Zheng Y."/>
            <person name="Joung J.G."/>
            <person name="Liu S."/>
            <person name="Zhang Z."/>
            <person name="Crasta O.R."/>
            <person name="Sobral B.W."/>
            <person name="Xu Y."/>
            <person name="Huang S."/>
            <person name="Fei Z."/>
        </authorList>
    </citation>
    <scope>NUCLEOTIDE SEQUENCE [LARGE SCALE GENOMIC DNA]</scope>
    <source>
        <strain evidence="3">cv. 9930</strain>
    </source>
</reference>
<keyword evidence="3" id="KW-1185">Reference proteome</keyword>
<reference evidence="2 3" key="2">
    <citation type="journal article" date="2009" name="PLoS ONE">
        <title>An integrated genetic and cytogenetic map of the cucumber genome.</title>
        <authorList>
            <person name="Ren Y."/>
            <person name="Zhang Z."/>
            <person name="Liu J."/>
            <person name="Staub J.E."/>
            <person name="Han Y."/>
            <person name="Cheng Z."/>
            <person name="Li X."/>
            <person name="Lu J."/>
            <person name="Miao H."/>
            <person name="Kang H."/>
            <person name="Xie B."/>
            <person name="Gu X."/>
            <person name="Wang X."/>
            <person name="Du Y."/>
            <person name="Jin W."/>
            <person name="Huang S."/>
        </authorList>
    </citation>
    <scope>NUCLEOTIDE SEQUENCE [LARGE SCALE GENOMIC DNA]</scope>
    <source>
        <strain evidence="3">cv. 9930</strain>
    </source>
</reference>
<name>A0A0A0KCJ4_CUCSA</name>
<dbReference type="Proteomes" id="UP000029981">
    <property type="component" value="Chromosome 6"/>
</dbReference>
<accession>A0A0A0KCJ4</accession>
<organism evidence="2 3">
    <name type="scientific">Cucumis sativus</name>
    <name type="common">Cucumber</name>
    <dbReference type="NCBI Taxonomy" id="3659"/>
    <lineage>
        <taxon>Eukaryota</taxon>
        <taxon>Viridiplantae</taxon>
        <taxon>Streptophyta</taxon>
        <taxon>Embryophyta</taxon>
        <taxon>Tracheophyta</taxon>
        <taxon>Spermatophyta</taxon>
        <taxon>Magnoliopsida</taxon>
        <taxon>eudicotyledons</taxon>
        <taxon>Gunneridae</taxon>
        <taxon>Pentapetalae</taxon>
        <taxon>rosids</taxon>
        <taxon>fabids</taxon>
        <taxon>Cucurbitales</taxon>
        <taxon>Cucurbitaceae</taxon>
        <taxon>Benincaseae</taxon>
        <taxon>Cucumis</taxon>
    </lineage>
</organism>
<evidence type="ECO:0000256" key="1">
    <source>
        <dbReference type="SAM" id="MobiDB-lite"/>
    </source>
</evidence>
<dbReference type="AlphaFoldDB" id="A0A0A0KCJ4"/>
<sequence length="160" mass="17300">MRGVGANKEEQTRQKKAKIRGCSSSSTKRRERSCRTGRLDRGSNNQPSAGSGYYPGIKEGPSGIGIPDRIGELDRFSQSQGNEKDKKKYSKKGSGAGNMLSTLTEWVGAVGYAGSRSRTIVQVRSLSYTGVRQRSLILTASSGKKQDQTLEGIEVAGKRL</sequence>
<proteinExistence type="predicted"/>
<dbReference type="EMBL" id="CM002927">
    <property type="protein sequence ID" value="KGN47268.1"/>
    <property type="molecule type" value="Genomic_DNA"/>
</dbReference>